<evidence type="ECO:0000313" key="3">
    <source>
        <dbReference type="Proteomes" id="UP000288388"/>
    </source>
</evidence>
<feature type="compositionally biased region" description="Low complexity" evidence="1">
    <location>
        <begin position="39"/>
        <end position="67"/>
    </location>
</feature>
<evidence type="ECO:0000256" key="1">
    <source>
        <dbReference type="SAM" id="MobiDB-lite"/>
    </source>
</evidence>
<name>A0A437UHT5_ENTAV</name>
<gene>
    <name evidence="2" type="ORF">EK398_22405</name>
</gene>
<dbReference type="AlphaFoldDB" id="A0A437UHT5"/>
<sequence>MKKISFIMLGFCVVFLLSGCNSTKKEEAEPSRSVSLAPETSSSQISESTASSASQSSSTTESSSKAQLTDAQKGQMNQAFLDWAGGRAVIGNMAVSYWFFDHGAAGRGDWYANTPDGQVQVQNNGVPGENAFPIHAIGGCIFYTSKDGSVGKQELMAGSFAANYSVKMDYSKPVSKYLLGDNGVVYELKTGNGEPVSTNTGFGEYADDGSLGSYTPNKSFQISEDQAAQEKLRELMYSY</sequence>
<protein>
    <recommendedName>
        <fullName evidence="4">Lipoprotein</fullName>
    </recommendedName>
</protein>
<reference evidence="2 3" key="1">
    <citation type="submission" date="2018-12" db="EMBL/GenBank/DDBJ databases">
        <title>A novel vanA-carrying plasmid in a clinical isolate of Enterococcus avium.</title>
        <authorList>
            <person name="Bernasconi O.J."/>
            <person name="Luzzaro F."/>
            <person name="Endimiani A."/>
        </authorList>
    </citation>
    <scope>NUCLEOTIDE SEQUENCE [LARGE SCALE GENOMIC DNA]</scope>
    <source>
        <strain evidence="2 3">LC0559/18</strain>
    </source>
</reference>
<proteinExistence type="predicted"/>
<dbReference type="RefSeq" id="WP_127979837.1">
    <property type="nucleotide sequence ID" value="NZ_JBPFMR010000098.1"/>
</dbReference>
<accession>A0A437UHT5</accession>
<dbReference type="Proteomes" id="UP000288388">
    <property type="component" value="Unassembled WGS sequence"/>
</dbReference>
<feature type="region of interest" description="Disordered" evidence="1">
    <location>
        <begin position="27"/>
        <end position="69"/>
    </location>
</feature>
<comment type="caution">
    <text evidence="2">The sequence shown here is derived from an EMBL/GenBank/DDBJ whole genome shotgun (WGS) entry which is preliminary data.</text>
</comment>
<organism evidence="2 3">
    <name type="scientific">Enterococcus avium</name>
    <name type="common">Streptococcus avium</name>
    <dbReference type="NCBI Taxonomy" id="33945"/>
    <lineage>
        <taxon>Bacteria</taxon>
        <taxon>Bacillati</taxon>
        <taxon>Bacillota</taxon>
        <taxon>Bacilli</taxon>
        <taxon>Lactobacillales</taxon>
        <taxon>Enterococcaceae</taxon>
        <taxon>Enterococcus</taxon>
    </lineage>
</organism>
<dbReference type="PROSITE" id="PS51257">
    <property type="entry name" value="PROKAR_LIPOPROTEIN"/>
    <property type="match status" value="1"/>
</dbReference>
<evidence type="ECO:0000313" key="2">
    <source>
        <dbReference type="EMBL" id="RVU93187.1"/>
    </source>
</evidence>
<dbReference type="EMBL" id="RYZS01000002">
    <property type="protein sequence ID" value="RVU93187.1"/>
    <property type="molecule type" value="Genomic_DNA"/>
</dbReference>
<evidence type="ECO:0008006" key="4">
    <source>
        <dbReference type="Google" id="ProtNLM"/>
    </source>
</evidence>